<dbReference type="EMBL" id="KE747834">
    <property type="protein sequence ID" value="RMZ72779.1"/>
    <property type="molecule type" value="Genomic_DNA"/>
</dbReference>
<dbReference type="OrthoDB" id="409543at2759"/>
<name>A0A3M7MEI1_9PLEO</name>
<comment type="similarity">
    <text evidence="1">Belongs to the glycosyltransferase 32 family.</text>
</comment>
<protein>
    <submittedName>
        <fullName evidence="3">Glycosyl transferase</fullName>
    </submittedName>
</protein>
<gene>
    <name evidence="3" type="ORF">GMOD_00009823</name>
</gene>
<evidence type="ECO:0000313" key="4">
    <source>
        <dbReference type="Proteomes" id="UP000265663"/>
    </source>
</evidence>
<accession>A0A3M7MEI1</accession>
<dbReference type="GO" id="GO:1901135">
    <property type="term" value="P:carbohydrate derivative metabolic process"/>
    <property type="evidence" value="ECO:0007669"/>
    <property type="project" value="UniProtKB-ARBA"/>
</dbReference>
<keyword evidence="3" id="KW-0808">Transferase</keyword>
<proteinExistence type="inferred from homology"/>
<reference evidence="3 4" key="1">
    <citation type="journal article" date="2014" name="PLoS ONE">
        <title>De novo Genome Assembly of the Fungal Plant Pathogen Pyrenophora semeniperda.</title>
        <authorList>
            <person name="Soliai M.M."/>
            <person name="Meyer S.E."/>
            <person name="Udall J.A."/>
            <person name="Elzinga D.E."/>
            <person name="Hermansen R.A."/>
            <person name="Bodily P.M."/>
            <person name="Hart A.A."/>
            <person name="Coleman C.E."/>
        </authorList>
    </citation>
    <scope>NUCLEOTIDE SEQUENCE [LARGE SCALE GENOMIC DNA]</scope>
    <source>
        <strain evidence="3 4">CCB06</strain>
        <tissue evidence="3">Mycelium</tissue>
    </source>
</reference>
<sequence>MWNQLHAYCSSLLKPQNSMYQYLPLGPVSAARSRARLTITIATLTIVTLAVIIFSFHPAAAEAARHYRIFKSTETPPTHGPIPSIVHYVQIKKDANSVLSFPFSSFLTMCAAVLYIKPTQIYIHTDYSDAEINNASTHADRWTKAVINTFADIITWNPVQVPTFAGQNQNQHISAIQHKSDFIRWETIAPIGGIYMDWDVVPLRPLTPLLNAGFAFIGGRHYGGAGEDGRINGTINNGVFMTTPNSTMARIVVREQHAGFNGAWASNLQSMTQIAERLVPIPNEVLILDRTAFAPTHWFKESTDPLFLPNAGAPSPEPTLINSTDAMELYENAVMNRRRRAEWEMDFSATYTLHAFALHKYEKYVNASTILSRTSNFGIATYDIVRHMVDLGYVNSASDEE</sequence>
<dbReference type="SUPFAM" id="SSF53448">
    <property type="entry name" value="Nucleotide-diphospho-sugar transferases"/>
    <property type="match status" value="1"/>
</dbReference>
<evidence type="ECO:0000313" key="3">
    <source>
        <dbReference type="EMBL" id="RMZ72779.1"/>
    </source>
</evidence>
<organism evidence="3 4">
    <name type="scientific">Pyrenophora seminiperda CCB06</name>
    <dbReference type="NCBI Taxonomy" id="1302712"/>
    <lineage>
        <taxon>Eukaryota</taxon>
        <taxon>Fungi</taxon>
        <taxon>Dikarya</taxon>
        <taxon>Ascomycota</taxon>
        <taxon>Pezizomycotina</taxon>
        <taxon>Dothideomycetes</taxon>
        <taxon>Pleosporomycetidae</taxon>
        <taxon>Pleosporales</taxon>
        <taxon>Pleosporineae</taxon>
        <taxon>Pleosporaceae</taxon>
        <taxon>Pyrenophora</taxon>
    </lineage>
</organism>
<dbReference type="Gene3D" id="3.90.550.20">
    <property type="match status" value="1"/>
</dbReference>
<evidence type="ECO:0000256" key="2">
    <source>
        <dbReference type="SAM" id="Phobius"/>
    </source>
</evidence>
<dbReference type="Proteomes" id="UP000265663">
    <property type="component" value="Unassembled WGS sequence"/>
</dbReference>
<dbReference type="PANTHER" id="PTHR46830">
    <property type="entry name" value="TRANSFERASE, PUTATIVE-RELATED"/>
    <property type="match status" value="1"/>
</dbReference>
<dbReference type="PANTHER" id="PTHR46830:SF2">
    <property type="entry name" value="ALPHA-1,4-N-ACETYLGLUCOSAMINYLTRANSFERASE"/>
    <property type="match status" value="1"/>
</dbReference>
<evidence type="ECO:0000256" key="1">
    <source>
        <dbReference type="ARBA" id="ARBA00009003"/>
    </source>
</evidence>
<dbReference type="AlphaFoldDB" id="A0A3M7MEI1"/>
<feature type="transmembrane region" description="Helical" evidence="2">
    <location>
        <begin position="37"/>
        <end position="57"/>
    </location>
</feature>
<keyword evidence="2" id="KW-0812">Transmembrane</keyword>
<dbReference type="InterPro" id="IPR029044">
    <property type="entry name" value="Nucleotide-diphossugar_trans"/>
</dbReference>
<dbReference type="GO" id="GO:0016740">
    <property type="term" value="F:transferase activity"/>
    <property type="evidence" value="ECO:0007669"/>
    <property type="project" value="UniProtKB-KW"/>
</dbReference>
<dbReference type="InterPro" id="IPR007577">
    <property type="entry name" value="GlycoTrfase_DXD_sugar-bd_CS"/>
</dbReference>
<keyword evidence="2" id="KW-1133">Transmembrane helix</keyword>
<dbReference type="Pfam" id="PF04488">
    <property type="entry name" value="Gly_transf_sug"/>
    <property type="match status" value="1"/>
</dbReference>
<keyword evidence="4" id="KW-1185">Reference proteome</keyword>
<keyword evidence="2" id="KW-0472">Membrane</keyword>